<evidence type="ECO:0000313" key="6">
    <source>
        <dbReference type="Proteomes" id="UP000627446"/>
    </source>
</evidence>
<comment type="caution">
    <text evidence="5">The sequence shown here is derived from an EMBL/GenBank/DDBJ whole genome shotgun (WGS) entry which is preliminary data.</text>
</comment>
<proteinExistence type="inferred from homology"/>
<dbReference type="InterPro" id="IPR037523">
    <property type="entry name" value="VOC_core"/>
</dbReference>
<reference evidence="5" key="1">
    <citation type="submission" date="2020-08" db="EMBL/GenBank/DDBJ databases">
        <title>Novel species isolated from subtropical streams in China.</title>
        <authorList>
            <person name="Lu H."/>
        </authorList>
    </citation>
    <scope>NUCLEOTIDE SEQUENCE</scope>
    <source>
        <strain evidence="5">LX22W</strain>
    </source>
</reference>
<keyword evidence="3" id="KW-0046">Antibiotic resistance</keyword>
<dbReference type="Gene3D" id="3.10.180.10">
    <property type="entry name" value="2,3-Dihydroxybiphenyl 1,2-Dioxygenase, domain 1"/>
    <property type="match status" value="1"/>
</dbReference>
<dbReference type="InterPro" id="IPR029068">
    <property type="entry name" value="Glyas_Bleomycin-R_OHBP_Dase"/>
</dbReference>
<dbReference type="RefSeq" id="WP_186917203.1">
    <property type="nucleotide sequence ID" value="NZ_JACOFZ010000006.1"/>
</dbReference>
<dbReference type="Pfam" id="PF19581">
    <property type="entry name" value="Glyoxalase_7"/>
    <property type="match status" value="1"/>
</dbReference>
<evidence type="ECO:0000256" key="1">
    <source>
        <dbReference type="ARBA" id="ARBA00011051"/>
    </source>
</evidence>
<dbReference type="EMBL" id="JACOFZ010000006">
    <property type="protein sequence ID" value="MBC3882581.1"/>
    <property type="molecule type" value="Genomic_DNA"/>
</dbReference>
<dbReference type="AlphaFoldDB" id="A0A923HYI2"/>
<evidence type="ECO:0000256" key="2">
    <source>
        <dbReference type="ARBA" id="ARBA00021572"/>
    </source>
</evidence>
<dbReference type="PROSITE" id="PS51819">
    <property type="entry name" value="VOC"/>
    <property type="match status" value="1"/>
</dbReference>
<evidence type="ECO:0000313" key="5">
    <source>
        <dbReference type="EMBL" id="MBC3882581.1"/>
    </source>
</evidence>
<sequence length="120" mass="13983">MFKHATPIFRSFDEKLAREFYIDFLGFEVVFEHRFEPNTPLYLGLVRDACTLHLSEHFGDGAPGTQLRIEVDDVDAMCARLNAKQYRNARPSCQDMPWGSRQMTINDPFGNRITFYTEIE</sequence>
<feature type="domain" description="VOC" evidence="4">
    <location>
        <begin position="1"/>
        <end position="118"/>
    </location>
</feature>
<dbReference type="GO" id="GO:0046677">
    <property type="term" value="P:response to antibiotic"/>
    <property type="evidence" value="ECO:0007669"/>
    <property type="project" value="UniProtKB-KW"/>
</dbReference>
<name>A0A923HYI2_9BURK</name>
<dbReference type="SUPFAM" id="SSF54593">
    <property type="entry name" value="Glyoxalase/Bleomycin resistance protein/Dihydroxybiphenyl dioxygenase"/>
    <property type="match status" value="1"/>
</dbReference>
<evidence type="ECO:0000259" key="4">
    <source>
        <dbReference type="PROSITE" id="PS51819"/>
    </source>
</evidence>
<evidence type="ECO:0000256" key="3">
    <source>
        <dbReference type="ARBA" id="ARBA00023251"/>
    </source>
</evidence>
<keyword evidence="6" id="KW-1185">Reference proteome</keyword>
<dbReference type="InterPro" id="IPR000335">
    <property type="entry name" value="Bleomycin-R"/>
</dbReference>
<comment type="similarity">
    <text evidence="1">Belongs to the bleomycin resistance protein family.</text>
</comment>
<dbReference type="CDD" id="cd08349">
    <property type="entry name" value="BLMA_like"/>
    <property type="match status" value="1"/>
</dbReference>
<gene>
    <name evidence="5" type="ORF">H8K36_14420</name>
</gene>
<organism evidence="5 6">
    <name type="scientific">Undibacterium nitidum</name>
    <dbReference type="NCBI Taxonomy" id="2762298"/>
    <lineage>
        <taxon>Bacteria</taxon>
        <taxon>Pseudomonadati</taxon>
        <taxon>Pseudomonadota</taxon>
        <taxon>Betaproteobacteria</taxon>
        <taxon>Burkholderiales</taxon>
        <taxon>Oxalobacteraceae</taxon>
        <taxon>Undibacterium</taxon>
    </lineage>
</organism>
<dbReference type="Proteomes" id="UP000627446">
    <property type="component" value="Unassembled WGS sequence"/>
</dbReference>
<protein>
    <recommendedName>
        <fullName evidence="2">Bleomycin resistance protein</fullName>
    </recommendedName>
</protein>
<accession>A0A923HYI2</accession>